<name>A0A172QQN3_9CORY</name>
<keyword evidence="3" id="KW-0964">Secreted</keyword>
<dbReference type="InterPro" id="IPR008966">
    <property type="entry name" value="Adhesion_dom_sf"/>
</dbReference>
<dbReference type="EMBL" id="CP015622">
    <property type="protein sequence ID" value="ANE02989.1"/>
    <property type="molecule type" value="Genomic_DNA"/>
</dbReference>
<dbReference type="Pfam" id="PF19407">
    <property type="entry name" value="DUF5979"/>
    <property type="match status" value="5"/>
</dbReference>
<evidence type="ECO:0000256" key="6">
    <source>
        <dbReference type="SAM" id="MobiDB-lite"/>
    </source>
</evidence>
<keyword evidence="7" id="KW-1133">Transmembrane helix</keyword>
<organism evidence="9 10">
    <name type="scientific">Corynebacterium crudilactis</name>
    <dbReference type="NCBI Taxonomy" id="1652495"/>
    <lineage>
        <taxon>Bacteria</taxon>
        <taxon>Bacillati</taxon>
        <taxon>Actinomycetota</taxon>
        <taxon>Actinomycetes</taxon>
        <taxon>Mycobacteriales</taxon>
        <taxon>Corynebacteriaceae</taxon>
        <taxon>Corynebacterium</taxon>
    </lineage>
</organism>
<evidence type="ECO:0000313" key="9">
    <source>
        <dbReference type="EMBL" id="ANE02989.1"/>
    </source>
</evidence>
<dbReference type="SUPFAM" id="SSF49401">
    <property type="entry name" value="Bacterial adhesins"/>
    <property type="match status" value="2"/>
</dbReference>
<evidence type="ECO:0000256" key="4">
    <source>
        <dbReference type="ARBA" id="ARBA00022729"/>
    </source>
</evidence>
<protein>
    <recommendedName>
        <fullName evidence="8">Gram-positive cocci surface proteins LPxTG domain-containing protein</fullName>
    </recommendedName>
</protein>
<keyword evidence="7" id="KW-0472">Membrane</keyword>
<dbReference type="Gene3D" id="2.60.40.740">
    <property type="match status" value="2"/>
</dbReference>
<dbReference type="GO" id="GO:0007155">
    <property type="term" value="P:cell adhesion"/>
    <property type="evidence" value="ECO:0007669"/>
    <property type="project" value="InterPro"/>
</dbReference>
<dbReference type="Proteomes" id="UP000076929">
    <property type="component" value="Chromosome"/>
</dbReference>
<accession>A0A172QQN3</accession>
<feature type="compositionally biased region" description="Low complexity" evidence="6">
    <location>
        <begin position="1962"/>
        <end position="1971"/>
    </location>
</feature>
<sequence>MLFNLNNGRSREGVAPWVSFATIVGILALILSMMTIVAPAQASADEADTAISQEDTVSPAEDDTVGDLADSINSLNKILDETNKAATVLEGEVATFNSGIVVDVEEISVENAEKELEVGDTFTVYGTWDTTLAKEEEGTLFWVTFPAELELNELPLGYEKLTTDAGEVIGFSFDTAQDFTTGDWEVEATLVGEADYSFLNFRTSADAELDVAVDLPNGAVIDSGARAVARSISPLAAGDDISVTVDSILKTPALDPVTQLQVGDKARVEGTWDASHLAVTGGETFNVGFPAELSIPAGFSFNMVANNIDGIDDGTVIGNCVVNADNSFTCELNDTVAGKEDVKGSWWIEAGAVRYTNAEELSFKIPGNTITVPLPGNGGGIDDGSGPLETKKSGAVLADKKSIKWTVDIAGPLLAPLAVGKVVTLEDTLSEALKLCEPSRASQFKLSAGRPGQLSPAGDLVITANPADAQKLAVTLNLAEEVRTDYIYRIEYITCATDGNLLQAVAADDDTYANAIVIGDKTYEGGIGKYDGWKPQVLGKTGGLLGGKDRFQKARWNITENGAKLVGLDEITITDTFGPNQEVCEGGLSISVREYSHLPVWNEESGRFDTPSVNVTNQFTGTTIGAKGDTSFSATLKSVDGFEFKENAYYSFTYDNCLTTGKIPDAGSKFENKAVFNGAEIKGSANAPGTVEKKSGKLNTSAKDVAGVSQPAGTTLDWTITVSGQKFEDQEELVITDEFSDTMAVCAVPGKTLKEQLNFKLMAVDFVGNGGLTSIDLTAATEVSLDGRTLAFTLDKDAFGGVHFSRDYNYELTYTLCTSSGGLDAQGTTYKNKATATGNEMSQTATQNWNGGADGSGVSRGSFSLLKEKSSESVPFGSDLVFTVKAEEFAPVRNDAGVLAPANLDDPNVKPTATYEIKIKADGTPVSGHYNRGNNWQIRLTEIGFPENSGFAFGPGKFLPGQGVTVNADGSQAIVAIIPSSNVGVKLQNTATRGGLKITKQITGNAADSVPESLTFSVNALIDLDGNGTVDDTQSFNLLAGIPKQLNDLPIGAKIKFTENQPANTETITWGTPVFSPAELTIGTDPAANIVTLTNTAETALGTFDLRKVIQGTESDNPNLPTTYKVKAEWDGGSKDLSLLKDGTVVGLGLELPAGTEVTLTEEVPGNGNNLEWAAPAFSGNGVSIVDGKAVVTIGRGNAELTVTNTVVEMGTLRIAKTLAGEAVDGLSTDLIFTVKAEWKLPKEDNFHSKDLQVKADGTPVELGESLPTGTEVRFTETAKPNVPGIEWGTVTWNGDSWLSVSGLTATGIVSDDPAEGRLVTLTNEAVFADRPVSIKKSVEGEAANLVDPNLRYVVQATFPATGEVRSFNIAAGNAALIGNFPVGTQIEFSEVAPADTDQITWGEPVFTPGNSITVGEDDLTVEIGLTNIANPTFGTFEIKKFVTGPEQFNENVPATIDVRAEWTDSEGPKNKILTLPTNGSPIGFGEALLNGTKVKLTEIVPADGNGIAWGLPVFSGDVEIDGQSAVVTIGKDVQNVKLKNYADTNTGTLRILKGISGEAAEAIADDVKFTVEATWNDGSVYQTRTLEILPGQTTELGEDLPVGTEVTFKEINLPQDIPGVEWGSITWGTNPEGNNWLKTNADGTATGIVSDDPNEGRLITLTNEALWKPGAVSYEKYIFVDGVDEPIPATEADLPEGAQFEVRIENIELPAGKEIPADAGIAIGDIILLNAENNFYWESAKVLPKGTKITFGELEPAPLPGMDFGLPFYYVVADATDEPGDRNVVEVEADEVAEIQIRNRPIPTTEVEVDKIVTGLKGKDVMNDDNALFQVTASWTDIDGFEKVCVLNVVPGESAVPTENCDATILDGKVQFPLNTEIIFNETGARTDVSNVKWNEVVWTVAGDKADLEAIEGSDTAATVILTGDPAETVTLGLENKTSSNGMIIIPIPIPELPEFPVKPDVPVTPDVPVQPETSVQPGTPGSPESVAGNKPGESVAGNKPASGGLASTGANVLWLSGGALLLLAGGTALIVRGRKNKEA</sequence>
<keyword evidence="10" id="KW-1185">Reference proteome</keyword>
<dbReference type="KEGG" id="ccjz:ccrud_01320"/>
<evidence type="ECO:0000256" key="7">
    <source>
        <dbReference type="SAM" id="Phobius"/>
    </source>
</evidence>
<keyword evidence="5" id="KW-0572">Peptidoglycan-anchor</keyword>
<dbReference type="InterPro" id="IPR046022">
    <property type="entry name" value="DUF5979"/>
</dbReference>
<feature type="transmembrane region" description="Helical" evidence="7">
    <location>
        <begin position="2014"/>
        <end position="2033"/>
    </location>
</feature>
<dbReference type="Gene3D" id="2.60.40.1280">
    <property type="match status" value="1"/>
</dbReference>
<evidence type="ECO:0000259" key="8">
    <source>
        <dbReference type="PROSITE" id="PS50847"/>
    </source>
</evidence>
<feature type="region of interest" description="Disordered" evidence="6">
    <location>
        <begin position="1962"/>
        <end position="2003"/>
    </location>
</feature>
<evidence type="ECO:0000313" key="10">
    <source>
        <dbReference type="Proteomes" id="UP000076929"/>
    </source>
</evidence>
<keyword evidence="7" id="KW-0812">Transmembrane</keyword>
<proteinExistence type="predicted"/>
<gene>
    <name evidence="9" type="ORF">ccrud_01320</name>
</gene>
<evidence type="ECO:0000256" key="5">
    <source>
        <dbReference type="ARBA" id="ARBA00023088"/>
    </source>
</evidence>
<evidence type="ECO:0000256" key="1">
    <source>
        <dbReference type="ARBA" id="ARBA00004191"/>
    </source>
</evidence>
<dbReference type="InterPro" id="IPR011252">
    <property type="entry name" value="Fibrogen-bd_dom1"/>
</dbReference>
<dbReference type="InterPro" id="IPR019931">
    <property type="entry name" value="LPXTG_anchor"/>
</dbReference>
<reference evidence="9 10" key="1">
    <citation type="submission" date="2016-05" db="EMBL/GenBank/DDBJ databases">
        <title>Complete genome sequence of Corynebacterium crudilactis, a new Corynebacterium species isolated from raw cow's milk.</title>
        <authorList>
            <person name="Christian R."/>
            <person name="Zimmermann J."/>
            <person name="Lipski A."/>
            <person name="Kalinowski J."/>
        </authorList>
    </citation>
    <scope>NUCLEOTIDE SEQUENCE [LARGE SCALE GENOMIC DNA]</scope>
    <source>
        <strain evidence="9 10">JZ16</strain>
    </source>
</reference>
<comment type="subcellular location">
    <subcellularLocation>
        <location evidence="1">Secreted</location>
        <location evidence="1">Cell wall</location>
    </subcellularLocation>
</comment>
<feature type="domain" description="Gram-positive cocci surface proteins LPxTG" evidence="8">
    <location>
        <begin position="2001"/>
        <end position="2041"/>
    </location>
</feature>
<keyword evidence="4" id="KW-0732">Signal</keyword>
<evidence type="ECO:0000256" key="3">
    <source>
        <dbReference type="ARBA" id="ARBA00022525"/>
    </source>
</evidence>
<keyword evidence="2" id="KW-0134">Cell wall</keyword>
<evidence type="ECO:0000256" key="2">
    <source>
        <dbReference type="ARBA" id="ARBA00022512"/>
    </source>
</evidence>
<dbReference type="PROSITE" id="PS50847">
    <property type="entry name" value="GRAM_POS_ANCHORING"/>
    <property type="match status" value="1"/>
</dbReference>